<dbReference type="PANTHER" id="PTHR13774">
    <property type="entry name" value="PHENAZINE BIOSYNTHESIS PROTEIN"/>
    <property type="match status" value="1"/>
</dbReference>
<comment type="similarity">
    <text evidence="1">Belongs to the PhzF family.</text>
</comment>
<dbReference type="PANTHER" id="PTHR13774:SF17">
    <property type="entry name" value="PHENAZINE BIOSYNTHESIS-LIKE DOMAIN-CONTAINING PROTEIN"/>
    <property type="match status" value="1"/>
</dbReference>
<gene>
    <name evidence="4" type="ORF">CBOVIS_LOCUS8522</name>
</gene>
<keyword evidence="5" id="KW-1185">Reference proteome</keyword>
<dbReference type="PIRSF" id="PIRSF016184">
    <property type="entry name" value="PhzC_PhzF"/>
    <property type="match status" value="1"/>
</dbReference>
<dbReference type="Gene3D" id="3.10.310.10">
    <property type="entry name" value="Diaminopimelate Epimerase, Chain A, domain 1"/>
    <property type="match status" value="2"/>
</dbReference>
<dbReference type="NCBIfam" id="TIGR00654">
    <property type="entry name" value="PhzF_family"/>
    <property type="match status" value="1"/>
</dbReference>
<dbReference type="OrthoDB" id="75169at2759"/>
<accession>A0A8S1F451</accession>
<keyword evidence="2" id="KW-0413">Isomerase</keyword>
<proteinExistence type="inferred from homology"/>
<evidence type="ECO:0008006" key="6">
    <source>
        <dbReference type="Google" id="ProtNLM"/>
    </source>
</evidence>
<organism evidence="4 5">
    <name type="scientific">Caenorhabditis bovis</name>
    <dbReference type="NCBI Taxonomy" id="2654633"/>
    <lineage>
        <taxon>Eukaryota</taxon>
        <taxon>Metazoa</taxon>
        <taxon>Ecdysozoa</taxon>
        <taxon>Nematoda</taxon>
        <taxon>Chromadorea</taxon>
        <taxon>Rhabditida</taxon>
        <taxon>Rhabditina</taxon>
        <taxon>Rhabditomorpha</taxon>
        <taxon>Rhabditoidea</taxon>
        <taxon>Rhabditidae</taxon>
        <taxon>Peloderinae</taxon>
        <taxon>Caenorhabditis</taxon>
    </lineage>
</organism>
<dbReference type="SUPFAM" id="SSF54506">
    <property type="entry name" value="Diaminopimelate epimerase-like"/>
    <property type="match status" value="1"/>
</dbReference>
<dbReference type="Pfam" id="PF02567">
    <property type="entry name" value="PhzC-PhzF"/>
    <property type="match status" value="1"/>
</dbReference>
<evidence type="ECO:0000256" key="2">
    <source>
        <dbReference type="ARBA" id="ARBA00023235"/>
    </source>
</evidence>
<evidence type="ECO:0000256" key="3">
    <source>
        <dbReference type="PIRSR" id="PIRSR016184-1"/>
    </source>
</evidence>
<dbReference type="Proteomes" id="UP000494206">
    <property type="component" value="Unassembled WGS sequence"/>
</dbReference>
<comment type="caution">
    <text evidence="4">The sequence shown here is derived from an EMBL/GenBank/DDBJ whole genome shotgun (WGS) entry which is preliminary data.</text>
</comment>
<dbReference type="AlphaFoldDB" id="A0A8S1F451"/>
<dbReference type="InterPro" id="IPR003719">
    <property type="entry name" value="Phenazine_PhzF-like"/>
</dbReference>
<feature type="active site" evidence="3">
    <location>
        <position position="48"/>
    </location>
</feature>
<protein>
    <recommendedName>
        <fullName evidence="6">PhzF family phenazine biosynthesis protein</fullName>
    </recommendedName>
</protein>
<dbReference type="GO" id="GO:0016853">
    <property type="term" value="F:isomerase activity"/>
    <property type="evidence" value="ECO:0007669"/>
    <property type="project" value="UniProtKB-KW"/>
</dbReference>
<reference evidence="4 5" key="1">
    <citation type="submission" date="2020-04" db="EMBL/GenBank/DDBJ databases">
        <authorList>
            <person name="Laetsch R D."/>
            <person name="Stevens L."/>
            <person name="Kumar S."/>
            <person name="Blaxter L. M."/>
        </authorList>
    </citation>
    <scope>NUCLEOTIDE SEQUENCE [LARGE SCALE GENOMIC DNA]</scope>
</reference>
<evidence type="ECO:0000313" key="5">
    <source>
        <dbReference type="Proteomes" id="UP000494206"/>
    </source>
</evidence>
<name>A0A8S1F451_9PELO</name>
<evidence type="ECO:0000313" key="4">
    <source>
        <dbReference type="EMBL" id="CAB3406448.1"/>
    </source>
</evidence>
<dbReference type="GO" id="GO:0005737">
    <property type="term" value="C:cytoplasm"/>
    <property type="evidence" value="ECO:0007669"/>
    <property type="project" value="TreeGrafter"/>
</dbReference>
<dbReference type="EMBL" id="CADEPM010000005">
    <property type="protein sequence ID" value="CAB3406448.1"/>
    <property type="molecule type" value="Genomic_DNA"/>
</dbReference>
<evidence type="ECO:0000256" key="1">
    <source>
        <dbReference type="ARBA" id="ARBA00008270"/>
    </source>
</evidence>
<sequence length="322" mass="35557">MQQQFPSFIVDAFTTERFAGNPAAVCLIPQVLADVDYQKIAAEFNLSETAFPVPIGFTDYKTCSQFNLRWFTPKTEVPLCGHATLATSHVIFNEIGNINDEIKFNTKSGVLVVRKSGNGPALEMNFPQYELTSVKFSHAENQLRGILSEFHAPPYLCDIVKCVFPAETIVESVAYSALAKKLLIVIDPNTTKFELEAIKIDSARMLQLHDGSFVRGIAITVKPTSAINQGFTNSLNEPYDYACRYFAPWVGIEEDPATGSAQCALAPLWAAITKSNKLYAFQSYPGRGAEFHLSLIDDRVNIVGTSVTVMSGQITLNDPKFY</sequence>